<name>A0A0N4W3J8_HAEPC</name>
<dbReference type="EMBL" id="UZAF01016206">
    <property type="protein sequence ID" value="VDO23132.1"/>
    <property type="molecule type" value="Genomic_DNA"/>
</dbReference>
<dbReference type="AlphaFoldDB" id="A0A0N4W3J8"/>
<gene>
    <name evidence="2" type="ORF">HPLM_LOCUS4390</name>
</gene>
<dbReference type="WBParaSite" id="HPLM_0000439801-mRNA-1">
    <property type="protein sequence ID" value="HPLM_0000439801-mRNA-1"/>
    <property type="gene ID" value="HPLM_0000439801"/>
</dbReference>
<reference evidence="2 3" key="2">
    <citation type="submission" date="2018-11" db="EMBL/GenBank/DDBJ databases">
        <authorList>
            <consortium name="Pathogen Informatics"/>
        </authorList>
    </citation>
    <scope>NUCLEOTIDE SEQUENCE [LARGE SCALE GENOMIC DNA]</scope>
    <source>
        <strain evidence="2 3">MHpl1</strain>
    </source>
</reference>
<sequence>MSQSTPQPANPPRNVPKKREPMSPILANIRSNAVLDDDAAKLLSNIQHILAAKAPEALPLLVQLLTKLSSLSLDAVHTEKRERFIVIHGIPEADAGLSASLRQQSTERCVSKILDVLDIEIRPIGVFRMGKVGQKPRMRSNGSLLPKFTFQTLSKN</sequence>
<protein>
    <submittedName>
        <fullName evidence="4">DZF domain-containing protein</fullName>
    </submittedName>
</protein>
<organism evidence="4">
    <name type="scientific">Haemonchus placei</name>
    <name type="common">Barber's pole worm</name>
    <dbReference type="NCBI Taxonomy" id="6290"/>
    <lineage>
        <taxon>Eukaryota</taxon>
        <taxon>Metazoa</taxon>
        <taxon>Ecdysozoa</taxon>
        <taxon>Nematoda</taxon>
        <taxon>Chromadorea</taxon>
        <taxon>Rhabditida</taxon>
        <taxon>Rhabditina</taxon>
        <taxon>Rhabditomorpha</taxon>
        <taxon>Strongyloidea</taxon>
        <taxon>Trichostrongylidae</taxon>
        <taxon>Haemonchus</taxon>
    </lineage>
</organism>
<accession>A0A0N4W3J8</accession>
<dbReference type="Proteomes" id="UP000268014">
    <property type="component" value="Unassembled WGS sequence"/>
</dbReference>
<evidence type="ECO:0000313" key="2">
    <source>
        <dbReference type="EMBL" id="VDO23132.1"/>
    </source>
</evidence>
<reference evidence="4" key="1">
    <citation type="submission" date="2017-02" db="UniProtKB">
        <authorList>
            <consortium name="WormBaseParasite"/>
        </authorList>
    </citation>
    <scope>IDENTIFICATION</scope>
</reference>
<evidence type="ECO:0000313" key="4">
    <source>
        <dbReference type="WBParaSite" id="HPLM_0000439801-mRNA-1"/>
    </source>
</evidence>
<proteinExistence type="predicted"/>
<evidence type="ECO:0000313" key="3">
    <source>
        <dbReference type="Proteomes" id="UP000268014"/>
    </source>
</evidence>
<evidence type="ECO:0000256" key="1">
    <source>
        <dbReference type="SAM" id="MobiDB-lite"/>
    </source>
</evidence>
<dbReference type="OrthoDB" id="5869388at2759"/>
<keyword evidence="3" id="KW-1185">Reference proteome</keyword>
<feature type="region of interest" description="Disordered" evidence="1">
    <location>
        <begin position="1"/>
        <end position="22"/>
    </location>
</feature>